<dbReference type="CDD" id="cd17546">
    <property type="entry name" value="REC_hyHK_CKI1_RcsC-like"/>
    <property type="match status" value="1"/>
</dbReference>
<dbReference type="FunFam" id="3.30.565.10:FF:000010">
    <property type="entry name" value="Sensor histidine kinase RcsC"/>
    <property type="match status" value="1"/>
</dbReference>
<dbReference type="KEGG" id="palo:E6C60_2669"/>
<dbReference type="SUPFAM" id="SSF55785">
    <property type="entry name" value="PYP-like sensor domain (PAS domain)"/>
    <property type="match status" value="5"/>
</dbReference>
<dbReference type="InterPro" id="IPR035965">
    <property type="entry name" value="PAS-like_dom_sf"/>
</dbReference>
<keyword evidence="8" id="KW-0067">ATP-binding</keyword>
<evidence type="ECO:0000313" key="20">
    <source>
        <dbReference type="Proteomes" id="UP000300879"/>
    </source>
</evidence>
<gene>
    <name evidence="19" type="ORF">E6C60_2669</name>
</gene>
<dbReference type="InterPro" id="IPR011006">
    <property type="entry name" value="CheY-like_superfamily"/>
</dbReference>
<organism evidence="19 20">
    <name type="scientific">Paenibacillus algicola</name>
    <dbReference type="NCBI Taxonomy" id="2565926"/>
    <lineage>
        <taxon>Bacteria</taxon>
        <taxon>Bacillati</taxon>
        <taxon>Bacillota</taxon>
        <taxon>Bacilli</taxon>
        <taxon>Bacillales</taxon>
        <taxon>Paenibacillaceae</taxon>
        <taxon>Paenibacillus</taxon>
    </lineage>
</organism>
<dbReference type="InterPro" id="IPR003661">
    <property type="entry name" value="HisK_dim/P_dom"/>
</dbReference>
<evidence type="ECO:0000259" key="16">
    <source>
        <dbReference type="PROSITE" id="PS50110"/>
    </source>
</evidence>
<dbReference type="SUPFAM" id="SSF52172">
    <property type="entry name" value="CheY-like"/>
    <property type="match status" value="1"/>
</dbReference>
<dbReference type="InterPro" id="IPR036097">
    <property type="entry name" value="HisK_dim/P_sf"/>
</dbReference>
<evidence type="ECO:0000256" key="6">
    <source>
        <dbReference type="ARBA" id="ARBA00022741"/>
    </source>
</evidence>
<dbReference type="PRINTS" id="PR00344">
    <property type="entry name" value="BCTRLSENSOR"/>
</dbReference>
<feature type="domain" description="Histidine kinase" evidence="15">
    <location>
        <begin position="646"/>
        <end position="869"/>
    </location>
</feature>
<evidence type="ECO:0000256" key="1">
    <source>
        <dbReference type="ARBA" id="ARBA00000085"/>
    </source>
</evidence>
<dbReference type="SMART" id="SM00091">
    <property type="entry name" value="PAS"/>
    <property type="match status" value="5"/>
</dbReference>
<keyword evidence="7" id="KW-0418">Kinase</keyword>
<dbReference type="SMART" id="SM00388">
    <property type="entry name" value="HisKA"/>
    <property type="match status" value="1"/>
</dbReference>
<dbReference type="Pfam" id="PF02518">
    <property type="entry name" value="HATPase_c"/>
    <property type="match status" value="1"/>
</dbReference>
<dbReference type="Pfam" id="PF00072">
    <property type="entry name" value="Response_reg"/>
    <property type="match status" value="1"/>
</dbReference>
<dbReference type="EMBL" id="CP040396">
    <property type="protein sequence ID" value="QCT03381.1"/>
    <property type="molecule type" value="Genomic_DNA"/>
</dbReference>
<dbReference type="Pfam" id="PF00512">
    <property type="entry name" value="HisKA"/>
    <property type="match status" value="1"/>
</dbReference>
<proteinExistence type="inferred from homology"/>
<dbReference type="EC" id="2.7.13.3" evidence="3"/>
<feature type="domain" description="PAS" evidence="17">
    <location>
        <begin position="252"/>
        <end position="317"/>
    </location>
</feature>
<keyword evidence="20" id="KW-1185">Reference proteome</keyword>
<dbReference type="Gene3D" id="1.10.287.130">
    <property type="match status" value="1"/>
</dbReference>
<feature type="domain" description="PAC" evidence="18">
    <location>
        <begin position="581"/>
        <end position="632"/>
    </location>
</feature>
<keyword evidence="9" id="KW-0902">Two-component regulatory system</keyword>
<evidence type="ECO:0000259" key="15">
    <source>
        <dbReference type="PROSITE" id="PS50109"/>
    </source>
</evidence>
<dbReference type="PANTHER" id="PTHR43047">
    <property type="entry name" value="TWO-COMPONENT HISTIDINE PROTEIN KINASE"/>
    <property type="match status" value="1"/>
</dbReference>
<sequence>MNIQQEYEWSGIWLSHVKELVIFYRQDGTIAYVSPSCLRILGYAQEDMIDRHRSEFELKRDVPYCSYAHHFGEIESEELYLRTMSHQDGRILWFEAEEREIDRLPNGEPGTMSTAKVMTEQRRKMLMWSYARSMVQVGYWDWDFESGKIYFSPEIRDMVAGKVQALEQSPQPFYDLIHPSDVDTVIKTLNTGTKTGQGGDIRFRILLPGEIWRMLRCVWGVFKTEDGQLNRVFGVIQDITESIEMEEKMLESERMYRLIAETSGDWITLHKPDEAATVLYSSPVCKSMLNYEPEELIGIPAFDIIHPDDREPVAEFLGREGIHEDDRITLRALHKDGHYIWIETSSRRQYNEKGEITSFISVSRDITERRKAEQMLKENQQRYKSLFDHNPFAVYSMNLNGDYLTANSNLQKITGYTLEDLIGMYWGPLVHPKDLDKTNYHFNLAKQGEPQSYDLTIIHKDGHLVEINSTNIPIVVDGEIVGVYGITYDITDRKRHLEQIEKLSNQYNLILNSVNEGIIGFDEEARPIFINPAGAGMLQMDPGEISGYSYDEFMKQFQTNVALQSENAGIYRAIQDGRRYAVSEAVLLRKDGSSFLADYQVTPIWDKGVQKGAVVVFRDITSEKEILKAKEMAEKADRAKSEYLAIMSHEIRTPMNGIMGMADLLDETLLSEEQRSYLNTIQTSCNALLRILNEILDFSKLEAGKMELSHEQFSLHSVVGSVVDLFLPRANEKGISLEADIEDKVPVLVEGDEGRFRQVLVNLVGNAVKFTEEGSIRIHVKYEYASSIHSGGWFTVSVTDTGIGIPEERRDQLFQSFSQLHPSINLKYGGTGLGLAICKKLVELMGGTIGMQSREGTGSSFYFSLPFMGRNKDSELAATPSSQPRLPEPESDSSARSSYALRALIADDNLINRTLLSKMLGKFGLHTDQAENGREAVKAYEEQRYDIIFMDIQMPEMNGFEAAQAILQQSKDGRSPIIVAVTAFAQQNDREACLDCGMHDFISKPVYVSEIKRVLNRWFH</sequence>
<dbReference type="Pfam" id="PF13426">
    <property type="entry name" value="PAS_9"/>
    <property type="match status" value="2"/>
</dbReference>
<dbReference type="Gene3D" id="3.30.450.20">
    <property type="entry name" value="PAS domain"/>
    <property type="match status" value="5"/>
</dbReference>
<evidence type="ECO:0000256" key="3">
    <source>
        <dbReference type="ARBA" id="ARBA00012438"/>
    </source>
</evidence>
<dbReference type="RefSeq" id="WP_175415294.1">
    <property type="nucleotide sequence ID" value="NZ_CP040396.1"/>
</dbReference>
<evidence type="ECO:0000256" key="12">
    <source>
        <dbReference type="ARBA" id="ARBA00074306"/>
    </source>
</evidence>
<dbReference type="GO" id="GO:0005886">
    <property type="term" value="C:plasma membrane"/>
    <property type="evidence" value="ECO:0007669"/>
    <property type="project" value="TreeGrafter"/>
</dbReference>
<evidence type="ECO:0000313" key="19">
    <source>
        <dbReference type="EMBL" id="QCT03381.1"/>
    </source>
</evidence>
<name>A0A4P8XP24_9BACL</name>
<dbReference type="CDD" id="cd16922">
    <property type="entry name" value="HATPase_EvgS-ArcB-TorS-like"/>
    <property type="match status" value="1"/>
</dbReference>
<dbReference type="InterPro" id="IPR003594">
    <property type="entry name" value="HATPase_dom"/>
</dbReference>
<dbReference type="SMART" id="SM00086">
    <property type="entry name" value="PAC"/>
    <property type="match status" value="5"/>
</dbReference>
<protein>
    <recommendedName>
        <fullName evidence="12">Circadian input-output histidine kinase CikA</fullName>
        <ecNumber evidence="3">2.7.13.3</ecNumber>
    </recommendedName>
    <alternativeName>
        <fullName evidence="11">Sensory/regulatory protein RpfC</fullName>
    </alternativeName>
</protein>
<feature type="domain" description="PAS" evidence="17">
    <location>
        <begin position="379"/>
        <end position="449"/>
    </location>
</feature>
<dbReference type="AlphaFoldDB" id="A0A4P8XP24"/>
<dbReference type="GO" id="GO:0009927">
    <property type="term" value="F:histidine phosphotransfer kinase activity"/>
    <property type="evidence" value="ECO:0007669"/>
    <property type="project" value="TreeGrafter"/>
</dbReference>
<dbReference type="NCBIfam" id="TIGR00229">
    <property type="entry name" value="sensory_box"/>
    <property type="match status" value="4"/>
</dbReference>
<comment type="catalytic activity">
    <reaction evidence="1">
        <text>ATP + protein L-histidine = ADP + protein N-phospho-L-histidine.</text>
        <dbReference type="EC" id="2.7.13.3"/>
    </reaction>
</comment>
<evidence type="ECO:0000256" key="14">
    <source>
        <dbReference type="SAM" id="MobiDB-lite"/>
    </source>
</evidence>
<comment type="subunit">
    <text evidence="10">At low DSF concentrations, interacts with RpfF.</text>
</comment>
<dbReference type="Gene3D" id="3.40.50.2300">
    <property type="match status" value="1"/>
</dbReference>
<keyword evidence="6" id="KW-0547">Nucleotide-binding</keyword>
<evidence type="ECO:0000256" key="9">
    <source>
        <dbReference type="ARBA" id="ARBA00023012"/>
    </source>
</evidence>
<dbReference type="GO" id="GO:0005524">
    <property type="term" value="F:ATP binding"/>
    <property type="evidence" value="ECO:0007669"/>
    <property type="project" value="UniProtKB-KW"/>
</dbReference>
<dbReference type="InterPro" id="IPR000014">
    <property type="entry name" value="PAS"/>
</dbReference>
<feature type="modified residue" description="4-aspartylphosphate" evidence="13">
    <location>
        <position position="951"/>
    </location>
</feature>
<dbReference type="Pfam" id="PF08447">
    <property type="entry name" value="PAS_3"/>
    <property type="match status" value="3"/>
</dbReference>
<evidence type="ECO:0000256" key="10">
    <source>
        <dbReference type="ARBA" id="ARBA00064003"/>
    </source>
</evidence>
<dbReference type="Proteomes" id="UP000300879">
    <property type="component" value="Chromosome"/>
</dbReference>
<dbReference type="SUPFAM" id="SSF55874">
    <property type="entry name" value="ATPase domain of HSP90 chaperone/DNA topoisomerase II/histidine kinase"/>
    <property type="match status" value="1"/>
</dbReference>
<dbReference type="InterPro" id="IPR005467">
    <property type="entry name" value="His_kinase_dom"/>
</dbReference>
<dbReference type="InterPro" id="IPR036890">
    <property type="entry name" value="HATPase_C_sf"/>
</dbReference>
<comment type="similarity">
    <text evidence="2">In the N-terminal section; belongs to the phytochrome family.</text>
</comment>
<dbReference type="SMART" id="SM00448">
    <property type="entry name" value="REC"/>
    <property type="match status" value="1"/>
</dbReference>
<dbReference type="InterPro" id="IPR001610">
    <property type="entry name" value="PAC"/>
</dbReference>
<keyword evidence="4 13" id="KW-0597">Phosphoprotein</keyword>
<dbReference type="CDD" id="cd00082">
    <property type="entry name" value="HisKA"/>
    <property type="match status" value="1"/>
</dbReference>
<feature type="region of interest" description="Disordered" evidence="14">
    <location>
        <begin position="874"/>
        <end position="893"/>
    </location>
</feature>
<dbReference type="GO" id="GO:0000155">
    <property type="term" value="F:phosphorelay sensor kinase activity"/>
    <property type="evidence" value="ECO:0007669"/>
    <property type="project" value="InterPro"/>
</dbReference>
<reference evidence="19 20" key="1">
    <citation type="submission" date="2019-05" db="EMBL/GenBank/DDBJ databases">
        <authorList>
            <person name="Chen C."/>
        </authorList>
    </citation>
    <scope>NUCLEOTIDE SEQUENCE [LARGE SCALE GENOMIC DNA]</scope>
    <source>
        <strain evidence="19 20">HB172198</strain>
    </source>
</reference>
<dbReference type="CDD" id="cd00130">
    <property type="entry name" value="PAS"/>
    <property type="match status" value="5"/>
</dbReference>
<evidence type="ECO:0000259" key="17">
    <source>
        <dbReference type="PROSITE" id="PS50112"/>
    </source>
</evidence>
<evidence type="ECO:0000256" key="7">
    <source>
        <dbReference type="ARBA" id="ARBA00022777"/>
    </source>
</evidence>
<dbReference type="SMART" id="SM00387">
    <property type="entry name" value="HATPase_c"/>
    <property type="match status" value="1"/>
</dbReference>
<evidence type="ECO:0000256" key="4">
    <source>
        <dbReference type="ARBA" id="ARBA00022553"/>
    </source>
</evidence>
<evidence type="ECO:0000259" key="18">
    <source>
        <dbReference type="PROSITE" id="PS50113"/>
    </source>
</evidence>
<evidence type="ECO:0000256" key="5">
    <source>
        <dbReference type="ARBA" id="ARBA00022679"/>
    </source>
</evidence>
<evidence type="ECO:0000256" key="8">
    <source>
        <dbReference type="ARBA" id="ARBA00022840"/>
    </source>
</evidence>
<dbReference type="InterPro" id="IPR004358">
    <property type="entry name" value="Sig_transdc_His_kin-like_C"/>
</dbReference>
<keyword evidence="5" id="KW-0808">Transferase</keyword>
<evidence type="ECO:0000256" key="13">
    <source>
        <dbReference type="PROSITE-ProRule" id="PRU00169"/>
    </source>
</evidence>
<dbReference type="InterPro" id="IPR013655">
    <property type="entry name" value="PAS_fold_3"/>
</dbReference>
<dbReference type="PROSITE" id="PS50113">
    <property type="entry name" value="PAC"/>
    <property type="match status" value="3"/>
</dbReference>
<feature type="domain" description="PAC" evidence="18">
    <location>
        <begin position="451"/>
        <end position="502"/>
    </location>
</feature>
<dbReference type="PANTHER" id="PTHR43047:SF72">
    <property type="entry name" value="OSMOSENSING HISTIDINE PROTEIN KINASE SLN1"/>
    <property type="match status" value="1"/>
</dbReference>
<evidence type="ECO:0000256" key="2">
    <source>
        <dbReference type="ARBA" id="ARBA00006402"/>
    </source>
</evidence>
<dbReference type="Gene3D" id="3.30.565.10">
    <property type="entry name" value="Histidine kinase-like ATPase, C-terminal domain"/>
    <property type="match status" value="1"/>
</dbReference>
<dbReference type="PROSITE" id="PS50110">
    <property type="entry name" value="RESPONSE_REGULATORY"/>
    <property type="match status" value="1"/>
</dbReference>
<dbReference type="SUPFAM" id="SSF47384">
    <property type="entry name" value="Homodimeric domain of signal transducing histidine kinase"/>
    <property type="match status" value="1"/>
</dbReference>
<dbReference type="PROSITE" id="PS50109">
    <property type="entry name" value="HIS_KIN"/>
    <property type="match status" value="1"/>
</dbReference>
<feature type="domain" description="PAS" evidence="17">
    <location>
        <begin position="14"/>
        <end position="51"/>
    </location>
</feature>
<feature type="domain" description="PAC" evidence="18">
    <location>
        <begin position="326"/>
        <end position="378"/>
    </location>
</feature>
<dbReference type="PROSITE" id="PS50112">
    <property type="entry name" value="PAS"/>
    <property type="match status" value="3"/>
</dbReference>
<dbReference type="InterPro" id="IPR000700">
    <property type="entry name" value="PAS-assoc_C"/>
</dbReference>
<accession>A0A4P8XP24</accession>
<dbReference type="InterPro" id="IPR001789">
    <property type="entry name" value="Sig_transdc_resp-reg_receiver"/>
</dbReference>
<dbReference type="FunFam" id="1.10.287.130:FF:000002">
    <property type="entry name" value="Two-component osmosensing histidine kinase"/>
    <property type="match status" value="1"/>
</dbReference>
<evidence type="ECO:0000256" key="11">
    <source>
        <dbReference type="ARBA" id="ARBA00068150"/>
    </source>
</evidence>
<feature type="domain" description="Response regulatory" evidence="16">
    <location>
        <begin position="902"/>
        <end position="1019"/>
    </location>
</feature>